<feature type="compositionally biased region" description="Basic and acidic residues" evidence="1">
    <location>
        <begin position="312"/>
        <end position="324"/>
    </location>
</feature>
<feature type="domain" description="DUF7351" evidence="3">
    <location>
        <begin position="129"/>
        <end position="307"/>
    </location>
</feature>
<protein>
    <submittedName>
        <fullName evidence="4">ArsR family transcriptional regulator</fullName>
    </submittedName>
</protein>
<dbReference type="InterPro" id="IPR011991">
    <property type="entry name" value="ArsR-like_HTH"/>
</dbReference>
<dbReference type="InterPro" id="IPR055771">
    <property type="entry name" value="DUF7347"/>
</dbReference>
<proteinExistence type="predicted"/>
<evidence type="ECO:0000259" key="2">
    <source>
        <dbReference type="Pfam" id="PF24038"/>
    </source>
</evidence>
<keyword evidence="5" id="KW-1185">Reference proteome</keyword>
<reference evidence="4 5" key="1">
    <citation type="submission" date="2020-07" db="EMBL/GenBank/DDBJ databases">
        <title>Gai3-2, isolated from salt lake.</title>
        <authorList>
            <person name="Cui H."/>
            <person name="Shi X."/>
        </authorList>
    </citation>
    <scope>NUCLEOTIDE SEQUENCE [LARGE SCALE GENOMIC DNA]</scope>
    <source>
        <strain evidence="4 5">Gai3-2</strain>
    </source>
</reference>
<dbReference type="OrthoDB" id="8482at2157"/>
<feature type="region of interest" description="Disordered" evidence="1">
    <location>
        <begin position="1"/>
        <end position="37"/>
    </location>
</feature>
<evidence type="ECO:0000256" key="1">
    <source>
        <dbReference type="SAM" id="MobiDB-lite"/>
    </source>
</evidence>
<evidence type="ECO:0000259" key="3">
    <source>
        <dbReference type="Pfam" id="PF24042"/>
    </source>
</evidence>
<dbReference type="GeneID" id="56028169"/>
<feature type="domain" description="DUF7347" evidence="2">
    <location>
        <begin position="35"/>
        <end position="111"/>
    </location>
</feature>
<dbReference type="EMBL" id="CP058529">
    <property type="protein sequence ID" value="QLG26938.1"/>
    <property type="molecule type" value="Genomic_DNA"/>
</dbReference>
<dbReference type="AlphaFoldDB" id="A0A7D5KWN1"/>
<sequence>MSRGVDGTSDDTTDHDADGGGLDDGVSDGERGSAPDDAFAALGNATRLRVLRTLASADEPPTFTELFEATDEDTSAGFAYHLRQLVDRYVRKDPETEGYHLTYAGRQAARALAAGTYTERVNRDPEPVDGDCPVCGEAGLEGRVADNFLAVGCVDCGTELLSLPFPPNGARDRDADGALAAFDAYHRSRFRLLADGVCPDCAGRAGAGIEFVDAPDLPGEDRRPTLDGSCADCDFRVLAPVSLAVLDHPEVVAFFREHDRSVRDRPLWNLGPEWAETVLSTDPPAVRVSVRLDGDELRLLVGEGPTVVDVEGFERSPDDGDPSRSADGTDEGDEADGASEEDGKEAGMQPGNDAEDYDATAAGSS</sequence>
<dbReference type="KEGG" id="halg:HUG10_05010"/>
<organism evidence="4 5">
    <name type="scientific">Halorarum halophilum</name>
    <dbReference type="NCBI Taxonomy" id="2743090"/>
    <lineage>
        <taxon>Archaea</taxon>
        <taxon>Methanobacteriati</taxon>
        <taxon>Methanobacteriota</taxon>
        <taxon>Stenosarchaea group</taxon>
        <taxon>Halobacteria</taxon>
        <taxon>Halobacteriales</taxon>
        <taxon>Haloferacaceae</taxon>
        <taxon>Halorarum</taxon>
    </lineage>
</organism>
<accession>A0A7D5KWN1</accession>
<name>A0A7D5KWN1_9EURY</name>
<dbReference type="RefSeq" id="WP_179168513.1">
    <property type="nucleotide sequence ID" value="NZ_CP058529.1"/>
</dbReference>
<feature type="compositionally biased region" description="Acidic residues" evidence="1">
    <location>
        <begin position="328"/>
        <end position="343"/>
    </location>
</feature>
<evidence type="ECO:0000313" key="5">
    <source>
        <dbReference type="Proteomes" id="UP000509750"/>
    </source>
</evidence>
<dbReference type="Proteomes" id="UP000509750">
    <property type="component" value="Chromosome"/>
</dbReference>
<dbReference type="CDD" id="cd00090">
    <property type="entry name" value="HTH_ARSR"/>
    <property type="match status" value="1"/>
</dbReference>
<dbReference type="Gene3D" id="1.10.10.10">
    <property type="entry name" value="Winged helix-like DNA-binding domain superfamily/Winged helix DNA-binding domain"/>
    <property type="match status" value="1"/>
</dbReference>
<dbReference type="InterPro" id="IPR036390">
    <property type="entry name" value="WH_DNA-bd_sf"/>
</dbReference>
<feature type="region of interest" description="Disordered" evidence="1">
    <location>
        <begin position="308"/>
        <end position="365"/>
    </location>
</feature>
<evidence type="ECO:0000313" key="4">
    <source>
        <dbReference type="EMBL" id="QLG26938.1"/>
    </source>
</evidence>
<dbReference type="SUPFAM" id="SSF46785">
    <property type="entry name" value="Winged helix' DNA-binding domain"/>
    <property type="match status" value="1"/>
</dbReference>
<dbReference type="Pfam" id="PF24042">
    <property type="entry name" value="DUF7351"/>
    <property type="match status" value="1"/>
</dbReference>
<dbReference type="InterPro" id="IPR055775">
    <property type="entry name" value="DUF7351"/>
</dbReference>
<gene>
    <name evidence="4" type="ORF">HUG10_05010</name>
</gene>
<dbReference type="Pfam" id="PF24038">
    <property type="entry name" value="DUF7347"/>
    <property type="match status" value="1"/>
</dbReference>
<dbReference type="InterPro" id="IPR036388">
    <property type="entry name" value="WH-like_DNA-bd_sf"/>
</dbReference>